<dbReference type="InterPro" id="IPR009057">
    <property type="entry name" value="Homeodomain-like_sf"/>
</dbReference>
<evidence type="ECO:0000259" key="4">
    <source>
        <dbReference type="PROSITE" id="PS01124"/>
    </source>
</evidence>
<dbReference type="GO" id="GO:0043565">
    <property type="term" value="F:sequence-specific DNA binding"/>
    <property type="evidence" value="ECO:0007669"/>
    <property type="project" value="InterPro"/>
</dbReference>
<dbReference type="InterPro" id="IPR014710">
    <property type="entry name" value="RmlC-like_jellyroll"/>
</dbReference>
<dbReference type="AlphaFoldDB" id="A0A7D4UM41"/>
<dbReference type="PANTHER" id="PTHR43280">
    <property type="entry name" value="ARAC-FAMILY TRANSCRIPTIONAL REGULATOR"/>
    <property type="match status" value="1"/>
</dbReference>
<dbReference type="SUPFAM" id="SSF51182">
    <property type="entry name" value="RmlC-like cupins"/>
    <property type="match status" value="1"/>
</dbReference>
<feature type="domain" description="HTH araC/xylS-type" evidence="4">
    <location>
        <begin position="188"/>
        <end position="286"/>
    </location>
</feature>
<name>A0A7D4UM41_9SPHI</name>
<dbReference type="SMART" id="SM00342">
    <property type="entry name" value="HTH_ARAC"/>
    <property type="match status" value="1"/>
</dbReference>
<dbReference type="Gene3D" id="1.10.10.60">
    <property type="entry name" value="Homeodomain-like"/>
    <property type="match status" value="2"/>
</dbReference>
<dbReference type="InterPro" id="IPR018062">
    <property type="entry name" value="HTH_AraC-typ_CS"/>
</dbReference>
<dbReference type="GO" id="GO:0003700">
    <property type="term" value="F:DNA-binding transcription factor activity"/>
    <property type="evidence" value="ECO:0007669"/>
    <property type="project" value="InterPro"/>
</dbReference>
<dbReference type="Proteomes" id="UP000505355">
    <property type="component" value="Chromosome"/>
</dbReference>
<keyword evidence="1" id="KW-0805">Transcription regulation</keyword>
<proteinExistence type="predicted"/>
<evidence type="ECO:0000313" key="6">
    <source>
        <dbReference type="Proteomes" id="UP000505355"/>
    </source>
</evidence>
<evidence type="ECO:0000256" key="3">
    <source>
        <dbReference type="ARBA" id="ARBA00023163"/>
    </source>
</evidence>
<dbReference type="InterPro" id="IPR018060">
    <property type="entry name" value="HTH_AraC"/>
</dbReference>
<dbReference type="Gene3D" id="2.60.120.10">
    <property type="entry name" value="Jelly Rolls"/>
    <property type="match status" value="1"/>
</dbReference>
<sequence length="297" mass="34189">MKPFFSKIDSSPQESYGIRRSLSPDFKGLWHYHPEIELHYVVRGEGLRFVGDNICPFGPGEIVLLGEHLPHCWRYENATDDESEDTNVETIILQFKPDCLGPYLTNLPEVYQVPILFEKARRGMVINGAAKPILVKLMQQMLTASGLERIILLLSVLKVLANCNDYQAITLADQRFNISDNNALCRMDQICNYTLNNFRQNISLRDVARSSNLNHTSFCRYFKMVTKRSYTSFLTQIRISQACRALIENRYTITAICYDCGFNNIANFYRHFKKVTGTTPHDYRDKYLKSNLVKAAS</sequence>
<evidence type="ECO:0000313" key="5">
    <source>
        <dbReference type="EMBL" id="QKJ30721.1"/>
    </source>
</evidence>
<dbReference type="CDD" id="cd06976">
    <property type="entry name" value="cupin_MtlR-like_N"/>
    <property type="match status" value="1"/>
</dbReference>
<reference evidence="5 6" key="1">
    <citation type="submission" date="2020-05" db="EMBL/GenBank/DDBJ databases">
        <title>Mucilaginibacter mali sp. nov.</title>
        <authorList>
            <person name="Kim H.S."/>
            <person name="Lee K.C."/>
            <person name="Suh M.K."/>
            <person name="Kim J.-S."/>
            <person name="Han K.-I."/>
            <person name="Eom M.K."/>
            <person name="Shin Y.K."/>
            <person name="Lee J.-S."/>
        </authorList>
    </citation>
    <scope>NUCLEOTIDE SEQUENCE [LARGE SCALE GENOMIC DNA]</scope>
    <source>
        <strain evidence="5 6">G2-14</strain>
    </source>
</reference>
<dbReference type="InterPro" id="IPR013096">
    <property type="entry name" value="Cupin_2"/>
</dbReference>
<dbReference type="RefSeq" id="WP_173415393.1">
    <property type="nucleotide sequence ID" value="NZ_CP054139.1"/>
</dbReference>
<dbReference type="PROSITE" id="PS01124">
    <property type="entry name" value="HTH_ARAC_FAMILY_2"/>
    <property type="match status" value="1"/>
</dbReference>
<organism evidence="5 6">
    <name type="scientific">Mucilaginibacter mali</name>
    <dbReference type="NCBI Taxonomy" id="2740462"/>
    <lineage>
        <taxon>Bacteria</taxon>
        <taxon>Pseudomonadati</taxon>
        <taxon>Bacteroidota</taxon>
        <taxon>Sphingobacteriia</taxon>
        <taxon>Sphingobacteriales</taxon>
        <taxon>Sphingobacteriaceae</taxon>
        <taxon>Mucilaginibacter</taxon>
    </lineage>
</organism>
<dbReference type="InterPro" id="IPR011051">
    <property type="entry name" value="RmlC_Cupin_sf"/>
</dbReference>
<protein>
    <submittedName>
        <fullName evidence="5">AraC family transcriptional regulator</fullName>
    </submittedName>
</protein>
<keyword evidence="2" id="KW-0238">DNA-binding</keyword>
<dbReference type="PANTHER" id="PTHR43280:SF27">
    <property type="entry name" value="TRANSCRIPTIONAL REGULATOR MTLR"/>
    <property type="match status" value="1"/>
</dbReference>
<evidence type="ECO:0000256" key="2">
    <source>
        <dbReference type="ARBA" id="ARBA00023125"/>
    </source>
</evidence>
<dbReference type="PROSITE" id="PS00041">
    <property type="entry name" value="HTH_ARAC_FAMILY_1"/>
    <property type="match status" value="1"/>
</dbReference>
<keyword evidence="6" id="KW-1185">Reference proteome</keyword>
<gene>
    <name evidence="5" type="ORF">HQ865_13475</name>
</gene>
<evidence type="ECO:0000256" key="1">
    <source>
        <dbReference type="ARBA" id="ARBA00023015"/>
    </source>
</evidence>
<dbReference type="SUPFAM" id="SSF46689">
    <property type="entry name" value="Homeodomain-like"/>
    <property type="match status" value="2"/>
</dbReference>
<keyword evidence="3" id="KW-0804">Transcription</keyword>
<accession>A0A7D4UM41</accession>
<dbReference type="KEGG" id="mmab:HQ865_13475"/>
<dbReference type="Pfam" id="PF12833">
    <property type="entry name" value="HTH_18"/>
    <property type="match status" value="1"/>
</dbReference>
<dbReference type="EMBL" id="CP054139">
    <property type="protein sequence ID" value="QKJ30721.1"/>
    <property type="molecule type" value="Genomic_DNA"/>
</dbReference>
<dbReference type="Pfam" id="PF07883">
    <property type="entry name" value="Cupin_2"/>
    <property type="match status" value="1"/>
</dbReference>